<organism evidence="2 3">
    <name type="scientific">Sphaerobolus stellatus (strain SS14)</name>
    <dbReference type="NCBI Taxonomy" id="990650"/>
    <lineage>
        <taxon>Eukaryota</taxon>
        <taxon>Fungi</taxon>
        <taxon>Dikarya</taxon>
        <taxon>Basidiomycota</taxon>
        <taxon>Agaricomycotina</taxon>
        <taxon>Agaricomycetes</taxon>
        <taxon>Phallomycetidae</taxon>
        <taxon>Geastrales</taxon>
        <taxon>Sphaerobolaceae</taxon>
        <taxon>Sphaerobolus</taxon>
    </lineage>
</organism>
<dbReference type="OrthoDB" id="244061at2759"/>
<evidence type="ECO:0000313" key="2">
    <source>
        <dbReference type="EMBL" id="KIJ42653.1"/>
    </source>
</evidence>
<evidence type="ECO:0000313" key="3">
    <source>
        <dbReference type="Proteomes" id="UP000054279"/>
    </source>
</evidence>
<protein>
    <submittedName>
        <fullName evidence="2">Uncharacterized protein</fullName>
    </submittedName>
</protein>
<accession>A0A0C9UHU0</accession>
<dbReference type="AlphaFoldDB" id="A0A0C9UHU0"/>
<evidence type="ECO:0000256" key="1">
    <source>
        <dbReference type="SAM" id="MobiDB-lite"/>
    </source>
</evidence>
<reference evidence="2 3" key="1">
    <citation type="submission" date="2014-06" db="EMBL/GenBank/DDBJ databases">
        <title>Evolutionary Origins and Diversification of the Mycorrhizal Mutualists.</title>
        <authorList>
            <consortium name="DOE Joint Genome Institute"/>
            <consortium name="Mycorrhizal Genomics Consortium"/>
            <person name="Kohler A."/>
            <person name="Kuo A."/>
            <person name="Nagy L.G."/>
            <person name="Floudas D."/>
            <person name="Copeland A."/>
            <person name="Barry K.W."/>
            <person name="Cichocki N."/>
            <person name="Veneault-Fourrey C."/>
            <person name="LaButti K."/>
            <person name="Lindquist E.A."/>
            <person name="Lipzen A."/>
            <person name="Lundell T."/>
            <person name="Morin E."/>
            <person name="Murat C."/>
            <person name="Riley R."/>
            <person name="Ohm R."/>
            <person name="Sun H."/>
            <person name="Tunlid A."/>
            <person name="Henrissat B."/>
            <person name="Grigoriev I.V."/>
            <person name="Hibbett D.S."/>
            <person name="Martin F."/>
        </authorList>
    </citation>
    <scope>NUCLEOTIDE SEQUENCE [LARGE SCALE GENOMIC DNA]</scope>
    <source>
        <strain evidence="2 3">SS14</strain>
    </source>
</reference>
<keyword evidence="3" id="KW-1185">Reference proteome</keyword>
<dbReference type="Proteomes" id="UP000054279">
    <property type="component" value="Unassembled WGS sequence"/>
</dbReference>
<name>A0A0C9UHU0_SPHS4</name>
<feature type="region of interest" description="Disordered" evidence="1">
    <location>
        <begin position="117"/>
        <end position="158"/>
    </location>
</feature>
<sequence>MSQASSSGNAADLLSHFRDQQAKHDENRVEVGAVFEHLLANIDQHPAKFSFSKDEILDGLHEAWPYVSGYISNLNEEQVTLEKELFQEKADNRRLRDDMDDLKEKIQELEARLLSLQPSTTVSEHSMTLTSPTDTYPSDVGPQPLVSPDDRTYSHKRPRKLLEDTSFRNRVLVPNERPDYWSLYMWNALKDWHTNPMSIPNAIRDDSDSYFLEEDIDIAPWISPTPLSSFSGFPANLLRANHEATMWLTDSSTLLRIGSQIIKGHQTKSQMQVSEKFPKGPDFLSLILKHCSLTKERIYTRIIPYMERHEEKWPCSAAGAERAAYMHLNQRMPTPNKGKRPMTGSLQSRLSLHAPTPAQTGESSQQQLDMDLESYHQVRDPVLPYDEAPPSGTPDVEMEVPAIAGTSGTLHNESTMIVDPELEDLYQ</sequence>
<dbReference type="EMBL" id="KN837128">
    <property type="protein sequence ID" value="KIJ42653.1"/>
    <property type="molecule type" value="Genomic_DNA"/>
</dbReference>
<proteinExistence type="predicted"/>
<dbReference type="HOGENOM" id="CLU_037356_0_0_1"/>
<gene>
    <name evidence="2" type="ORF">M422DRAFT_254096</name>
</gene>
<feature type="compositionally biased region" description="Polar residues" evidence="1">
    <location>
        <begin position="117"/>
        <end position="136"/>
    </location>
</feature>